<dbReference type="InterPro" id="IPR001647">
    <property type="entry name" value="HTH_TetR"/>
</dbReference>
<dbReference type="Proteomes" id="UP001501442">
    <property type="component" value="Unassembled WGS sequence"/>
</dbReference>
<evidence type="ECO:0000313" key="7">
    <source>
        <dbReference type="Proteomes" id="UP001501442"/>
    </source>
</evidence>
<reference evidence="7" key="1">
    <citation type="journal article" date="2019" name="Int. J. Syst. Evol. Microbiol.">
        <title>The Global Catalogue of Microorganisms (GCM) 10K type strain sequencing project: providing services to taxonomists for standard genome sequencing and annotation.</title>
        <authorList>
            <consortium name="The Broad Institute Genomics Platform"/>
            <consortium name="The Broad Institute Genome Sequencing Center for Infectious Disease"/>
            <person name="Wu L."/>
            <person name="Ma J."/>
        </authorList>
    </citation>
    <scope>NUCLEOTIDE SEQUENCE [LARGE SCALE GENOMIC DNA]</scope>
    <source>
        <strain evidence="7">JCM 17939</strain>
    </source>
</reference>
<evidence type="ECO:0000256" key="2">
    <source>
        <dbReference type="ARBA" id="ARBA00023125"/>
    </source>
</evidence>
<organism evidence="6 7">
    <name type="scientific">Actinoallomurus vinaceus</name>
    <dbReference type="NCBI Taxonomy" id="1080074"/>
    <lineage>
        <taxon>Bacteria</taxon>
        <taxon>Bacillati</taxon>
        <taxon>Actinomycetota</taxon>
        <taxon>Actinomycetes</taxon>
        <taxon>Streptosporangiales</taxon>
        <taxon>Thermomonosporaceae</taxon>
        <taxon>Actinoallomurus</taxon>
    </lineage>
</organism>
<keyword evidence="3" id="KW-0804">Transcription</keyword>
<dbReference type="SUPFAM" id="SSF46689">
    <property type="entry name" value="Homeodomain-like"/>
    <property type="match status" value="1"/>
</dbReference>
<comment type="caution">
    <text evidence="6">The sequence shown here is derived from an EMBL/GenBank/DDBJ whole genome shotgun (WGS) entry which is preliminary data.</text>
</comment>
<dbReference type="PANTHER" id="PTHR30055:SF238">
    <property type="entry name" value="MYCOFACTOCIN BIOSYNTHESIS TRANSCRIPTIONAL REGULATOR MFTR-RELATED"/>
    <property type="match status" value="1"/>
</dbReference>
<gene>
    <name evidence="6" type="ORF">GCM10023196_064270</name>
</gene>
<evidence type="ECO:0000256" key="1">
    <source>
        <dbReference type="ARBA" id="ARBA00023015"/>
    </source>
</evidence>
<accession>A0ABP8UJT0</accession>
<dbReference type="InterPro" id="IPR009057">
    <property type="entry name" value="Homeodomain-like_sf"/>
</dbReference>
<dbReference type="Gene3D" id="1.10.357.10">
    <property type="entry name" value="Tetracycline Repressor, domain 2"/>
    <property type="match status" value="1"/>
</dbReference>
<dbReference type="InterPro" id="IPR050109">
    <property type="entry name" value="HTH-type_TetR-like_transc_reg"/>
</dbReference>
<evidence type="ECO:0000256" key="3">
    <source>
        <dbReference type="ARBA" id="ARBA00023163"/>
    </source>
</evidence>
<dbReference type="Pfam" id="PF17754">
    <property type="entry name" value="TetR_C_14"/>
    <property type="match status" value="1"/>
</dbReference>
<dbReference type="InterPro" id="IPR041347">
    <property type="entry name" value="MftR_C"/>
</dbReference>
<dbReference type="PRINTS" id="PR00455">
    <property type="entry name" value="HTHTETR"/>
</dbReference>
<feature type="DNA-binding region" description="H-T-H motif" evidence="4">
    <location>
        <begin position="41"/>
        <end position="60"/>
    </location>
</feature>
<protein>
    <submittedName>
        <fullName evidence="6">TetR family transcriptional regulator</fullName>
    </submittedName>
</protein>
<evidence type="ECO:0000259" key="5">
    <source>
        <dbReference type="PROSITE" id="PS50977"/>
    </source>
</evidence>
<keyword evidence="2 4" id="KW-0238">DNA-binding</keyword>
<dbReference type="Gene3D" id="1.10.10.60">
    <property type="entry name" value="Homeodomain-like"/>
    <property type="match status" value="1"/>
</dbReference>
<dbReference type="PANTHER" id="PTHR30055">
    <property type="entry name" value="HTH-TYPE TRANSCRIPTIONAL REGULATOR RUTR"/>
    <property type="match status" value="1"/>
</dbReference>
<dbReference type="RefSeq" id="WP_345435123.1">
    <property type="nucleotide sequence ID" value="NZ_BAABHK010000010.1"/>
</dbReference>
<dbReference type="PROSITE" id="PS01081">
    <property type="entry name" value="HTH_TETR_1"/>
    <property type="match status" value="1"/>
</dbReference>
<keyword evidence="7" id="KW-1185">Reference proteome</keyword>
<dbReference type="InterPro" id="IPR023772">
    <property type="entry name" value="DNA-bd_HTH_TetR-type_CS"/>
</dbReference>
<proteinExistence type="predicted"/>
<dbReference type="Pfam" id="PF00440">
    <property type="entry name" value="TetR_N"/>
    <property type="match status" value="1"/>
</dbReference>
<feature type="domain" description="HTH tetR-type" evidence="5">
    <location>
        <begin position="18"/>
        <end position="78"/>
    </location>
</feature>
<keyword evidence="1" id="KW-0805">Transcription regulation</keyword>
<evidence type="ECO:0000313" key="6">
    <source>
        <dbReference type="EMBL" id="GAA4632122.1"/>
    </source>
</evidence>
<name>A0ABP8UJT0_9ACTN</name>
<evidence type="ECO:0000256" key="4">
    <source>
        <dbReference type="PROSITE-ProRule" id="PRU00335"/>
    </source>
</evidence>
<sequence length="214" mass="23859">MTETSAVPAPGLRERKKQRTRSALIDTALDLFLAKGYEATTIDEIVAAVDVSQRTFFRYFAGKEEVALSMMREYDQRFLSVLAARPAEEPPIAALAAAIRGVFDEVRRSDDDHASRFAKVRDVVENNPALAVAQLRYFNELEQELTSILARRMNVDLATDLRPTLIGATFLAVMRVAFESCAHESRFQTDEVTARIGEVFALASETLPRAWSGD</sequence>
<dbReference type="PROSITE" id="PS50977">
    <property type="entry name" value="HTH_TETR_2"/>
    <property type="match status" value="1"/>
</dbReference>
<dbReference type="EMBL" id="BAABHK010000010">
    <property type="protein sequence ID" value="GAA4632122.1"/>
    <property type="molecule type" value="Genomic_DNA"/>
</dbReference>